<reference evidence="3 4" key="1">
    <citation type="submission" date="2016-10" db="EMBL/GenBank/DDBJ databases">
        <title>Pseudoalteromonas amylolytica sp. nov., isolated from the surface seawater.</title>
        <authorList>
            <person name="Wu Y.-H."/>
            <person name="Cheng H."/>
            <person name="Jin X.-B."/>
            <person name="Wang C.-S."/>
            <person name="Xu X.-W."/>
        </authorList>
    </citation>
    <scope>NUCLEOTIDE SEQUENCE [LARGE SCALE GENOMIC DNA]</scope>
    <source>
        <strain evidence="3 4">JCM 12483</strain>
    </source>
</reference>
<proteinExistence type="predicted"/>
<evidence type="ECO:0000256" key="2">
    <source>
        <dbReference type="PIRSR" id="PIRSR011396-2"/>
    </source>
</evidence>
<protein>
    <recommendedName>
        <fullName evidence="5">Tryptophan halogenase</fullName>
    </recommendedName>
</protein>
<sequence length="510" mass="57658">MSHNTKTKRVLIVGGGSAGWLTAGLLASQCRNWKITLIESKHIATIGVGEGTWPTMRTTLQKIGIDEDEFMHQCEASFKQGSEFINWAQRKEHSYYHPFSLPAGYTEQFDIVTPWLGIKDKVDFAHASCSQSYWCDRSLAPKTASDPQYQGRANYGYHLNADKFAQLLKQHCTTKLGVTLIQDDVISVNGQVDENIESVSTQEHGELAAELFIDCTGSRSLLLGKHFGVQWLSKKHILKNDRAVALQVQHNTPESDVASCTKSTAQSYGWIWDIALQSRRGIGYTFASEYCDFEEASSQLLEYISGQGLRVHQDAQVKEIKFSPGYREKFWHRNCVAIGMSAGFIEPLEASALVMIELGAQYVCDNLPESEDMMEVVAQRFNAKFSYHWARIIDFLKLHYVLSERSDTAYWQSMKSEQVPLSLKNLLTLWRHRPPKHGDLDHIDEVFSPASYQYVLYGMGFNTLVNNYSITPQINSLFKQVTQIAQQGLDTQPSNRLLLNNIAKYGIAKV</sequence>
<dbReference type="PANTHER" id="PTHR43747">
    <property type="entry name" value="FAD-BINDING PROTEIN"/>
    <property type="match status" value="1"/>
</dbReference>
<keyword evidence="2" id="KW-0274">FAD</keyword>
<dbReference type="GO" id="GO:0004497">
    <property type="term" value="F:monooxygenase activity"/>
    <property type="evidence" value="ECO:0007669"/>
    <property type="project" value="InterPro"/>
</dbReference>
<dbReference type="STRING" id="327939.BIW53_04325"/>
<comment type="caution">
    <text evidence="3">The sequence shown here is derived from an EMBL/GenBank/DDBJ whole genome shotgun (WGS) entry which is preliminary data.</text>
</comment>
<dbReference type="InterPro" id="IPR006905">
    <property type="entry name" value="Flavin_halogenase"/>
</dbReference>
<feature type="binding site" evidence="2">
    <location>
        <position position="185"/>
    </location>
    <ligand>
        <name>FAD</name>
        <dbReference type="ChEBI" id="CHEBI:57692"/>
    </ligand>
</feature>
<dbReference type="AlphaFoldDB" id="A0A1S1NCU1"/>
<feature type="binding site" evidence="2">
    <location>
        <position position="349"/>
    </location>
    <ligand>
        <name>L-tryptophan</name>
        <dbReference type="ChEBI" id="CHEBI:57912"/>
    </ligand>
</feature>
<dbReference type="Pfam" id="PF04820">
    <property type="entry name" value="Trp_halogenase"/>
    <property type="match status" value="1"/>
</dbReference>
<dbReference type="GO" id="GO:0000166">
    <property type="term" value="F:nucleotide binding"/>
    <property type="evidence" value="ECO:0007669"/>
    <property type="project" value="UniProtKB-KW"/>
</dbReference>
<evidence type="ECO:0000313" key="4">
    <source>
        <dbReference type="Proteomes" id="UP000180253"/>
    </source>
</evidence>
<dbReference type="InterPro" id="IPR033856">
    <property type="entry name" value="Trp_halogen"/>
</dbReference>
<dbReference type="RefSeq" id="WP_070990588.1">
    <property type="nucleotide sequence ID" value="NZ_CBCSHD010000001.1"/>
</dbReference>
<dbReference type="OrthoDB" id="7178350at2"/>
<dbReference type="Gene3D" id="3.50.50.60">
    <property type="entry name" value="FAD/NAD(P)-binding domain"/>
    <property type="match status" value="1"/>
</dbReference>
<dbReference type="PANTHER" id="PTHR43747:SF4">
    <property type="entry name" value="FLAVIN-DEPENDENT TRYPTOPHAN HALOGENASE"/>
    <property type="match status" value="1"/>
</dbReference>
<dbReference type="Proteomes" id="UP000180253">
    <property type="component" value="Unassembled WGS sequence"/>
</dbReference>
<keyword evidence="4" id="KW-1185">Reference proteome</keyword>
<organism evidence="3 4">
    <name type="scientific">Pseudoalteromonas byunsanensis</name>
    <dbReference type="NCBI Taxonomy" id="327939"/>
    <lineage>
        <taxon>Bacteria</taxon>
        <taxon>Pseudomonadati</taxon>
        <taxon>Pseudomonadota</taxon>
        <taxon>Gammaproteobacteria</taxon>
        <taxon>Alteromonadales</taxon>
        <taxon>Pseudoalteromonadaceae</taxon>
        <taxon>Pseudoalteromonas</taxon>
    </lineage>
</organism>
<dbReference type="SUPFAM" id="SSF51905">
    <property type="entry name" value="FAD/NAD(P)-binding domain"/>
    <property type="match status" value="1"/>
</dbReference>
<evidence type="ECO:0008006" key="5">
    <source>
        <dbReference type="Google" id="ProtNLM"/>
    </source>
</evidence>
<feature type="active site" evidence="1">
    <location>
        <position position="79"/>
    </location>
</feature>
<dbReference type="PIRSF" id="PIRSF011396">
    <property type="entry name" value="Trp_halogenase"/>
    <property type="match status" value="1"/>
</dbReference>
<dbReference type="EMBL" id="MNAN01000026">
    <property type="protein sequence ID" value="OHU96561.1"/>
    <property type="molecule type" value="Genomic_DNA"/>
</dbReference>
<keyword evidence="2" id="KW-0285">Flavoprotein</keyword>
<keyword evidence="2" id="KW-0547">Nucleotide-binding</keyword>
<feature type="binding site" evidence="2">
    <location>
        <begin position="15"/>
        <end position="18"/>
    </location>
    <ligand>
        <name>FAD</name>
        <dbReference type="ChEBI" id="CHEBI:57692"/>
    </ligand>
</feature>
<evidence type="ECO:0000313" key="3">
    <source>
        <dbReference type="EMBL" id="OHU96561.1"/>
    </source>
</evidence>
<evidence type="ECO:0000256" key="1">
    <source>
        <dbReference type="PIRSR" id="PIRSR011396-1"/>
    </source>
</evidence>
<gene>
    <name evidence="3" type="ORF">BIW53_04325</name>
</gene>
<name>A0A1S1NCU1_9GAMM</name>
<feature type="binding site" evidence="2">
    <location>
        <position position="79"/>
    </location>
    <ligand>
        <name>7-chloro-L-tryptophan</name>
        <dbReference type="ChEBI" id="CHEBI:58713"/>
    </ligand>
</feature>
<accession>A0A1S1NCU1</accession>
<dbReference type="InterPro" id="IPR036188">
    <property type="entry name" value="FAD/NAD-bd_sf"/>
</dbReference>
<dbReference type="InterPro" id="IPR050816">
    <property type="entry name" value="Flavin-dep_Halogenase_NPB"/>
</dbReference>